<dbReference type="Pfam" id="PF12684">
    <property type="entry name" value="DUF3799"/>
    <property type="match status" value="1"/>
</dbReference>
<gene>
    <name evidence="2" type="ORF">UFOVP141_39</name>
</gene>
<organism evidence="2">
    <name type="scientific">uncultured Caudovirales phage</name>
    <dbReference type="NCBI Taxonomy" id="2100421"/>
    <lineage>
        <taxon>Viruses</taxon>
        <taxon>Duplodnaviria</taxon>
        <taxon>Heunggongvirae</taxon>
        <taxon>Uroviricota</taxon>
        <taxon>Caudoviricetes</taxon>
        <taxon>Peduoviridae</taxon>
        <taxon>Maltschvirus</taxon>
        <taxon>Maltschvirus maltsch</taxon>
    </lineage>
</organism>
<evidence type="ECO:0000313" key="2">
    <source>
        <dbReference type="EMBL" id="CAB5079719.1"/>
    </source>
</evidence>
<evidence type="ECO:0000259" key="1">
    <source>
        <dbReference type="Pfam" id="PF12684"/>
    </source>
</evidence>
<dbReference type="InterPro" id="IPR011604">
    <property type="entry name" value="PDDEXK-like_dom_sf"/>
</dbReference>
<proteinExistence type="predicted"/>
<reference evidence="2" key="1">
    <citation type="submission" date="2020-05" db="EMBL/GenBank/DDBJ databases">
        <authorList>
            <person name="Chiriac C."/>
            <person name="Salcher M."/>
            <person name="Ghai R."/>
            <person name="Kavagutti S V."/>
        </authorList>
    </citation>
    <scope>NUCLEOTIDE SEQUENCE</scope>
</reference>
<feature type="domain" description="Putative exodeoxyribonuclease 8 PDDEXK-like" evidence="1">
    <location>
        <begin position="41"/>
        <end position="270"/>
    </location>
</feature>
<name>A0A6J7VNU5_9CAUD</name>
<sequence>MSIIRALPFADYMSTGHVGIHMLCDFASRGAGYFYHRYVSGKIPRTTSRSFDFGTAFHVYVLEGEQEYARHIAIRPETYMGRESQKKDAPLVEKPWNSNATACKEWIEEQESHGKTVLRREDELTIFSMANRLRNYQDTARLLGSGSPEVTIRAEEAGVPVQCRADWITGKADPMSWTDLVDVKTCDDLNGFANDIFRLKYDRQAAWYQWLVQQETGLSLPWSFVAIEKAMPHRIGVFRLSERALGRAHELNMHDLDRLSKFWAANDWPVEDLGVTEVDLPRWLQGSSYDLHVA</sequence>
<protein>
    <submittedName>
        <fullName evidence="2">Exodeoxyribonuclease 8, PDDEXK-like domain containing protein</fullName>
    </submittedName>
</protein>
<dbReference type="EMBL" id="LR798190">
    <property type="protein sequence ID" value="CAB5079719.1"/>
    <property type="molecule type" value="Genomic_DNA"/>
</dbReference>
<dbReference type="Gene3D" id="3.90.320.10">
    <property type="match status" value="1"/>
</dbReference>
<accession>A0A6J7VNU5</accession>
<dbReference type="InterPro" id="IPR024432">
    <property type="entry name" value="Put_RecE_PDDEXK-like_dom"/>
</dbReference>